<gene>
    <name evidence="1" type="ORF">RSOLAG1IB_08806</name>
</gene>
<accession>A0A0B7FM53</accession>
<dbReference type="Proteomes" id="UP000059188">
    <property type="component" value="Unassembled WGS sequence"/>
</dbReference>
<dbReference type="OrthoDB" id="3139007at2759"/>
<keyword evidence="2" id="KW-1185">Reference proteome</keyword>
<name>A0A0B7FM53_THACB</name>
<reference evidence="1 2" key="1">
    <citation type="submission" date="2014-11" db="EMBL/GenBank/DDBJ databases">
        <authorList>
            <person name="Wibberg Daniel"/>
        </authorList>
    </citation>
    <scope>NUCLEOTIDE SEQUENCE [LARGE SCALE GENOMIC DNA]</scope>
    <source>
        <strain evidence="1">Rhizoctonia solani AG1-IB 7/3/14</strain>
    </source>
</reference>
<dbReference type="EMBL" id="LN679133">
    <property type="protein sequence ID" value="CEL58760.1"/>
    <property type="molecule type" value="Genomic_DNA"/>
</dbReference>
<evidence type="ECO:0000313" key="2">
    <source>
        <dbReference type="Proteomes" id="UP000059188"/>
    </source>
</evidence>
<sequence>MERDAPRNPQNDIMQLLGHYVSSGIFLELEDENHVRLDCLFGWIQVQGYPKQSPLAMVRDIELLSKILWEDRKTFFKALKSTYYPGISAIIFALWRVSRQESPTSTFQYAVVNEISFRYNLLSTSDQQHGMTYINIDILDSKSLSIWDEITQQVDLEDCRQVINAYIERFEPRHPVLYTSIPVMHGPIFLRPVARFVAPGTEDLLPKVLEVTVKRIWDQMKDPAKPHKPDLYVDAIRDTFANYTAVLRNSVFGQTNHALFQKLVDIIIRYDLIDLAAHAVLMLELPSEPPAPELVRTIYLALNNFMAN</sequence>
<evidence type="ECO:0000313" key="1">
    <source>
        <dbReference type="EMBL" id="CEL58760.1"/>
    </source>
</evidence>
<organism evidence="1 2">
    <name type="scientific">Thanatephorus cucumeris (strain AG1-IB / isolate 7/3/14)</name>
    <name type="common">Lettuce bottom rot fungus</name>
    <name type="synonym">Rhizoctonia solani</name>
    <dbReference type="NCBI Taxonomy" id="1108050"/>
    <lineage>
        <taxon>Eukaryota</taxon>
        <taxon>Fungi</taxon>
        <taxon>Dikarya</taxon>
        <taxon>Basidiomycota</taxon>
        <taxon>Agaricomycotina</taxon>
        <taxon>Agaricomycetes</taxon>
        <taxon>Cantharellales</taxon>
        <taxon>Ceratobasidiaceae</taxon>
        <taxon>Rhizoctonia</taxon>
        <taxon>Rhizoctonia solani AG-1</taxon>
    </lineage>
</organism>
<protein>
    <submittedName>
        <fullName evidence="1">Uncharacterized protein</fullName>
    </submittedName>
</protein>
<dbReference type="AlphaFoldDB" id="A0A0B7FM53"/>
<proteinExistence type="predicted"/>